<keyword evidence="1" id="KW-0732">Signal</keyword>
<accession>A0ABP1C131</accession>
<name>A0ABP1C131_9BRYO</name>
<dbReference type="EMBL" id="OZ023710">
    <property type="protein sequence ID" value="CAK9882532.1"/>
    <property type="molecule type" value="Genomic_DNA"/>
</dbReference>
<feature type="non-terminal residue" evidence="2">
    <location>
        <position position="1"/>
    </location>
</feature>
<feature type="non-terminal residue" evidence="2">
    <location>
        <position position="67"/>
    </location>
</feature>
<evidence type="ECO:0000313" key="3">
    <source>
        <dbReference type="Proteomes" id="UP001497522"/>
    </source>
</evidence>
<dbReference type="Proteomes" id="UP001497522">
    <property type="component" value="Chromosome 9"/>
</dbReference>
<gene>
    <name evidence="2" type="ORF">CSSPJE1EN2_LOCUS23783</name>
</gene>
<feature type="signal peptide" evidence="1">
    <location>
        <begin position="1"/>
        <end position="21"/>
    </location>
</feature>
<organism evidence="2 3">
    <name type="scientific">Sphagnum jensenii</name>
    <dbReference type="NCBI Taxonomy" id="128206"/>
    <lineage>
        <taxon>Eukaryota</taxon>
        <taxon>Viridiplantae</taxon>
        <taxon>Streptophyta</taxon>
        <taxon>Embryophyta</taxon>
        <taxon>Bryophyta</taxon>
        <taxon>Sphagnophytina</taxon>
        <taxon>Sphagnopsida</taxon>
        <taxon>Sphagnales</taxon>
        <taxon>Sphagnaceae</taxon>
        <taxon>Sphagnum</taxon>
    </lineage>
</organism>
<feature type="chain" id="PRO_5046649613" evidence="1">
    <location>
        <begin position="22"/>
        <end position="67"/>
    </location>
</feature>
<sequence length="67" mass="7503">VSTLCCIALSIFLVALSRRLAASLSPQMLVQGIVQYTENCWVLMGKMYPPTTFKVQAIVWWLALKIS</sequence>
<proteinExistence type="predicted"/>
<keyword evidence="3" id="KW-1185">Reference proteome</keyword>
<evidence type="ECO:0000256" key="1">
    <source>
        <dbReference type="SAM" id="SignalP"/>
    </source>
</evidence>
<evidence type="ECO:0000313" key="2">
    <source>
        <dbReference type="EMBL" id="CAK9882532.1"/>
    </source>
</evidence>
<reference evidence="2" key="1">
    <citation type="submission" date="2024-03" db="EMBL/GenBank/DDBJ databases">
        <authorList>
            <consortium name="ELIXIR-Norway"/>
            <consortium name="Elixir Norway"/>
        </authorList>
    </citation>
    <scope>NUCLEOTIDE SEQUENCE</scope>
</reference>
<protein>
    <submittedName>
        <fullName evidence="2">Uncharacterized protein</fullName>
    </submittedName>
</protein>